<dbReference type="RefSeq" id="WP_142083653.1">
    <property type="nucleotide sequence ID" value="NZ_VFPT01000001.1"/>
</dbReference>
<reference evidence="1 2" key="1">
    <citation type="submission" date="2019-06" db="EMBL/GenBank/DDBJ databases">
        <title>Genomic Encyclopedia of Archaeal and Bacterial Type Strains, Phase II (KMG-II): from individual species to whole genera.</title>
        <authorList>
            <person name="Goeker M."/>
        </authorList>
    </citation>
    <scope>NUCLEOTIDE SEQUENCE [LARGE SCALE GENOMIC DNA]</scope>
    <source>
        <strain evidence="1 2">DSM 18423</strain>
    </source>
</reference>
<keyword evidence="1" id="KW-0282">Flagellum</keyword>
<comment type="caution">
    <text evidence="1">The sequence shown here is derived from an EMBL/GenBank/DDBJ whole genome shotgun (WGS) entry which is preliminary data.</text>
</comment>
<evidence type="ECO:0000313" key="2">
    <source>
        <dbReference type="Proteomes" id="UP000320582"/>
    </source>
</evidence>
<name>A0A543KI28_9RHOB</name>
<evidence type="ECO:0000313" key="1">
    <source>
        <dbReference type="EMBL" id="TQM94714.1"/>
    </source>
</evidence>
<dbReference type="AlphaFoldDB" id="A0A543KI28"/>
<proteinExistence type="predicted"/>
<keyword evidence="1" id="KW-0966">Cell projection</keyword>
<keyword evidence="2" id="KW-1185">Reference proteome</keyword>
<dbReference type="Proteomes" id="UP000320582">
    <property type="component" value="Unassembled WGS sequence"/>
</dbReference>
<organism evidence="1 2">
    <name type="scientific">Roseinatronobacter monicus</name>
    <dbReference type="NCBI Taxonomy" id="393481"/>
    <lineage>
        <taxon>Bacteria</taxon>
        <taxon>Pseudomonadati</taxon>
        <taxon>Pseudomonadota</taxon>
        <taxon>Alphaproteobacteria</taxon>
        <taxon>Rhodobacterales</taxon>
        <taxon>Paracoccaceae</taxon>
        <taxon>Roseinatronobacter</taxon>
    </lineage>
</organism>
<accession>A0A543KI28</accession>
<sequence length="339" mass="35641">MKALTFGDMAQRLALQRQGTGLKRSVATLSHELTTGAVKDKASKLRGDFSMLSSVTNAMNMASARKTSAQSAGIFLSLQQSILGNLSTTAQSGVLEQIVRNTTANGGEISGGIDMMARKFQESVSQLNTNFAGRALFAGISGNGTALIAADDMLDAMLSDLTTALPAGADAEAAQAFIAGWFADGGQFDATAYLGGPPIPERVALGHGVTVGVEITAQDQSIREFLAALATGAILSKGLFEGDLPQQKAMLERASFSLAASEKSLIGLSARLGVEEERASIGRARAEAEHTAMAITRAELTEADPYETAMRLEQAITQLDMIYNLTARLSRLSLSAYLR</sequence>
<gene>
    <name evidence="1" type="ORF">BD293_3400</name>
</gene>
<dbReference type="OrthoDB" id="7312911at2"/>
<keyword evidence="1" id="KW-0969">Cilium</keyword>
<dbReference type="EMBL" id="VFPT01000001">
    <property type="protein sequence ID" value="TQM94714.1"/>
    <property type="molecule type" value="Genomic_DNA"/>
</dbReference>
<protein>
    <submittedName>
        <fullName evidence="1">Flagellar hook-associated protein 3 FlgL</fullName>
    </submittedName>
</protein>